<evidence type="ECO:0000256" key="2">
    <source>
        <dbReference type="SAM" id="MobiDB-lite"/>
    </source>
</evidence>
<dbReference type="CDD" id="cd02968">
    <property type="entry name" value="SCO"/>
    <property type="match status" value="1"/>
</dbReference>
<reference evidence="3" key="1">
    <citation type="submission" date="2018-06" db="EMBL/GenBank/DDBJ databases">
        <authorList>
            <person name="Zhirakovskaya E."/>
        </authorList>
    </citation>
    <scope>NUCLEOTIDE SEQUENCE</scope>
</reference>
<comment type="similarity">
    <text evidence="1">Belongs to the SCO1/2 family.</text>
</comment>
<dbReference type="InterPro" id="IPR003782">
    <property type="entry name" value="SCO1/SenC"/>
</dbReference>
<dbReference type="InterPro" id="IPR036249">
    <property type="entry name" value="Thioredoxin-like_sf"/>
</dbReference>
<dbReference type="PANTHER" id="PTHR12151">
    <property type="entry name" value="ELECTRON TRANSPORT PROTIN SCO1/SENC FAMILY MEMBER"/>
    <property type="match status" value="1"/>
</dbReference>
<dbReference type="AlphaFoldDB" id="A0A3B0XI40"/>
<gene>
    <name evidence="3" type="ORF">MNBD_GAMMA08-818</name>
</gene>
<accession>A0A3B0XI40</accession>
<evidence type="ECO:0000313" key="3">
    <source>
        <dbReference type="EMBL" id="VAW67978.1"/>
    </source>
</evidence>
<feature type="compositionally biased region" description="Polar residues" evidence="2">
    <location>
        <begin position="60"/>
        <end position="70"/>
    </location>
</feature>
<dbReference type="Pfam" id="PF02630">
    <property type="entry name" value="SCO1-SenC"/>
    <property type="match status" value="1"/>
</dbReference>
<feature type="region of interest" description="Disordered" evidence="2">
    <location>
        <begin position="33"/>
        <end position="94"/>
    </location>
</feature>
<feature type="compositionally biased region" description="Low complexity" evidence="2">
    <location>
        <begin position="33"/>
        <end position="47"/>
    </location>
</feature>
<sequence>MYGFKKKVYSAVAALLLAAPLLYTGCASSGDTASTSASTPATAPASTVEQGKPAAAQQEKAGSTESSTQKAEPEVAQAGVVKKKKKRKRRQRKSRYGENYFPNIELTNQDGKKFRFYDDLIKDKVVSINFIFTSCQNVCPLETARLKEVYNLLEDRIGKDLFMYSITVDPERDSPEVLKEYMNKFDIGPGWQFLTGKKEDIDALRVKLGLYIQDLDETLPDGQ</sequence>
<dbReference type="EMBL" id="UOFH01000414">
    <property type="protein sequence ID" value="VAW67978.1"/>
    <property type="molecule type" value="Genomic_DNA"/>
</dbReference>
<feature type="non-terminal residue" evidence="3">
    <location>
        <position position="223"/>
    </location>
</feature>
<dbReference type="Gene3D" id="3.40.30.10">
    <property type="entry name" value="Glutaredoxin"/>
    <property type="match status" value="1"/>
</dbReference>
<dbReference type="SUPFAM" id="SSF52833">
    <property type="entry name" value="Thioredoxin-like"/>
    <property type="match status" value="1"/>
</dbReference>
<evidence type="ECO:0000256" key="1">
    <source>
        <dbReference type="ARBA" id="ARBA00010996"/>
    </source>
</evidence>
<proteinExistence type="inferred from homology"/>
<name>A0A3B0XI40_9ZZZZ</name>
<feature type="compositionally biased region" description="Basic residues" evidence="2">
    <location>
        <begin position="81"/>
        <end position="94"/>
    </location>
</feature>
<organism evidence="3">
    <name type="scientific">hydrothermal vent metagenome</name>
    <dbReference type="NCBI Taxonomy" id="652676"/>
    <lineage>
        <taxon>unclassified sequences</taxon>
        <taxon>metagenomes</taxon>
        <taxon>ecological metagenomes</taxon>
    </lineage>
</organism>
<dbReference type="PANTHER" id="PTHR12151:SF25">
    <property type="entry name" value="LINALOOL DEHYDRATASE_ISOMERASE DOMAIN-CONTAINING PROTEIN"/>
    <property type="match status" value="1"/>
</dbReference>
<protein>
    <submittedName>
        <fullName evidence="3">Cytochrome oxidase biogenesis protein Sco1/SenC/PrrC, thiol-disulfide reductase involved in Cu(I) insertion into CoxII Cu(A) center</fullName>
    </submittedName>
</protein>